<accession>A0A835BE55</accession>
<dbReference type="AlphaFoldDB" id="A0A835BE55"/>
<keyword evidence="2" id="KW-0732">Signal</keyword>
<evidence type="ECO:0000313" key="3">
    <source>
        <dbReference type="EMBL" id="KAF8695096.1"/>
    </source>
</evidence>
<dbReference type="EMBL" id="JACEFO010001899">
    <property type="protein sequence ID" value="KAF8695096.1"/>
    <property type="molecule type" value="Genomic_DNA"/>
</dbReference>
<dbReference type="Proteomes" id="UP000636709">
    <property type="component" value="Unassembled WGS sequence"/>
</dbReference>
<evidence type="ECO:0000313" key="4">
    <source>
        <dbReference type="Proteomes" id="UP000636709"/>
    </source>
</evidence>
<evidence type="ECO:0000256" key="2">
    <source>
        <dbReference type="SAM" id="SignalP"/>
    </source>
</evidence>
<protein>
    <submittedName>
        <fullName evidence="3">Uncharacterized protein</fullName>
    </submittedName>
</protein>
<gene>
    <name evidence="3" type="ORF">HU200_037705</name>
</gene>
<reference evidence="3" key="1">
    <citation type="submission" date="2020-07" db="EMBL/GenBank/DDBJ databases">
        <title>Genome sequence and genetic diversity analysis of an under-domesticated orphan crop, white fonio (Digitaria exilis).</title>
        <authorList>
            <person name="Bennetzen J.L."/>
            <person name="Chen S."/>
            <person name="Ma X."/>
            <person name="Wang X."/>
            <person name="Yssel A.E.J."/>
            <person name="Chaluvadi S.R."/>
            <person name="Johnson M."/>
            <person name="Gangashetty P."/>
            <person name="Hamidou F."/>
            <person name="Sanogo M.D."/>
            <person name="Zwaenepoel A."/>
            <person name="Wallace J."/>
            <person name="Van De Peer Y."/>
            <person name="Van Deynze A."/>
        </authorList>
    </citation>
    <scope>NUCLEOTIDE SEQUENCE</scope>
    <source>
        <tissue evidence="3">Leaves</tissue>
    </source>
</reference>
<keyword evidence="4" id="KW-1185">Reference proteome</keyword>
<sequence>MPIFFVVIFGCLALICKCHPQLLEARGTTNFPDSVPSTSLNAIAVKNKSLGEIKFTVQFCTKQLCGKTAIPCYCCENQKPEAVCYGTIEACQTICPKCDPICPPPQPSTQVITEGPPSNAVNASTS</sequence>
<comment type="caution">
    <text evidence="3">The sequence shown here is derived from an EMBL/GenBank/DDBJ whole genome shotgun (WGS) entry which is preliminary data.</text>
</comment>
<evidence type="ECO:0000256" key="1">
    <source>
        <dbReference type="SAM" id="MobiDB-lite"/>
    </source>
</evidence>
<name>A0A835BE55_9POAL</name>
<proteinExistence type="predicted"/>
<feature type="signal peptide" evidence="2">
    <location>
        <begin position="1"/>
        <end position="18"/>
    </location>
</feature>
<feature type="chain" id="PRO_5032822483" evidence="2">
    <location>
        <begin position="19"/>
        <end position="126"/>
    </location>
</feature>
<feature type="region of interest" description="Disordered" evidence="1">
    <location>
        <begin position="106"/>
        <end position="126"/>
    </location>
</feature>
<organism evidence="3 4">
    <name type="scientific">Digitaria exilis</name>
    <dbReference type="NCBI Taxonomy" id="1010633"/>
    <lineage>
        <taxon>Eukaryota</taxon>
        <taxon>Viridiplantae</taxon>
        <taxon>Streptophyta</taxon>
        <taxon>Embryophyta</taxon>
        <taxon>Tracheophyta</taxon>
        <taxon>Spermatophyta</taxon>
        <taxon>Magnoliopsida</taxon>
        <taxon>Liliopsida</taxon>
        <taxon>Poales</taxon>
        <taxon>Poaceae</taxon>
        <taxon>PACMAD clade</taxon>
        <taxon>Panicoideae</taxon>
        <taxon>Panicodae</taxon>
        <taxon>Paniceae</taxon>
        <taxon>Anthephorinae</taxon>
        <taxon>Digitaria</taxon>
    </lineage>
</organism>